<feature type="compositionally biased region" description="Acidic residues" evidence="1">
    <location>
        <begin position="85"/>
        <end position="96"/>
    </location>
</feature>
<proteinExistence type="predicted"/>
<organism evidence="2 3">
    <name type="scientific">Pleurodeles waltl</name>
    <name type="common">Iberian ribbed newt</name>
    <dbReference type="NCBI Taxonomy" id="8319"/>
    <lineage>
        <taxon>Eukaryota</taxon>
        <taxon>Metazoa</taxon>
        <taxon>Chordata</taxon>
        <taxon>Craniata</taxon>
        <taxon>Vertebrata</taxon>
        <taxon>Euteleostomi</taxon>
        <taxon>Amphibia</taxon>
        <taxon>Batrachia</taxon>
        <taxon>Caudata</taxon>
        <taxon>Salamandroidea</taxon>
        <taxon>Salamandridae</taxon>
        <taxon>Pleurodelinae</taxon>
        <taxon>Pleurodeles</taxon>
    </lineage>
</organism>
<feature type="compositionally biased region" description="Basic and acidic residues" evidence="1">
    <location>
        <begin position="53"/>
        <end position="84"/>
    </location>
</feature>
<feature type="compositionally biased region" description="Basic and acidic residues" evidence="1">
    <location>
        <begin position="24"/>
        <end position="37"/>
    </location>
</feature>
<feature type="region of interest" description="Disordered" evidence="1">
    <location>
        <begin position="1"/>
        <end position="96"/>
    </location>
</feature>
<comment type="caution">
    <text evidence="2">The sequence shown here is derived from an EMBL/GenBank/DDBJ whole genome shotgun (WGS) entry which is preliminary data.</text>
</comment>
<keyword evidence="3" id="KW-1185">Reference proteome</keyword>
<accession>A0AAV7N4N0</accession>
<name>A0AAV7N4N0_PLEWA</name>
<sequence length="96" mass="11128">MPNAGKTRMASVKRRNTITGCGRGEAKERRNHQETEKRRNKKKCGQETVSRWLKRESCNPETVRRGNPEGNHSQDTELQWTREMEEGEDALEPATF</sequence>
<dbReference type="Proteomes" id="UP001066276">
    <property type="component" value="Chromosome 9"/>
</dbReference>
<evidence type="ECO:0000313" key="2">
    <source>
        <dbReference type="EMBL" id="KAJ1108133.1"/>
    </source>
</evidence>
<dbReference type="EMBL" id="JANPWB010000013">
    <property type="protein sequence ID" value="KAJ1108133.1"/>
    <property type="molecule type" value="Genomic_DNA"/>
</dbReference>
<evidence type="ECO:0000256" key="1">
    <source>
        <dbReference type="SAM" id="MobiDB-lite"/>
    </source>
</evidence>
<reference evidence="2" key="1">
    <citation type="journal article" date="2022" name="bioRxiv">
        <title>Sequencing and chromosome-scale assembly of the giantPleurodeles waltlgenome.</title>
        <authorList>
            <person name="Brown T."/>
            <person name="Elewa A."/>
            <person name="Iarovenko S."/>
            <person name="Subramanian E."/>
            <person name="Araus A.J."/>
            <person name="Petzold A."/>
            <person name="Susuki M."/>
            <person name="Suzuki K.-i.T."/>
            <person name="Hayashi T."/>
            <person name="Toyoda A."/>
            <person name="Oliveira C."/>
            <person name="Osipova E."/>
            <person name="Leigh N.D."/>
            <person name="Simon A."/>
            <person name="Yun M.H."/>
        </authorList>
    </citation>
    <scope>NUCLEOTIDE SEQUENCE</scope>
    <source>
        <strain evidence="2">20211129_DDA</strain>
        <tissue evidence="2">Liver</tissue>
    </source>
</reference>
<gene>
    <name evidence="2" type="ORF">NDU88_005515</name>
</gene>
<evidence type="ECO:0000313" key="3">
    <source>
        <dbReference type="Proteomes" id="UP001066276"/>
    </source>
</evidence>
<protein>
    <submittedName>
        <fullName evidence="2">Uncharacterized protein</fullName>
    </submittedName>
</protein>
<dbReference type="AlphaFoldDB" id="A0AAV7N4N0"/>